<evidence type="ECO:0000313" key="3">
    <source>
        <dbReference type="EMBL" id="CAB4863486.1"/>
    </source>
</evidence>
<evidence type="ECO:0000256" key="1">
    <source>
        <dbReference type="ARBA" id="ARBA00007569"/>
    </source>
</evidence>
<name>A0A6J7CZL4_9ZZZZ</name>
<gene>
    <name evidence="3" type="ORF">UFOPK3401_00380</name>
</gene>
<accession>A0A6J7CZL4</accession>
<protein>
    <submittedName>
        <fullName evidence="3">Unannotated protein</fullName>
    </submittedName>
</protein>
<dbReference type="Pfam" id="PF00329">
    <property type="entry name" value="Complex1_30kDa"/>
    <property type="match status" value="1"/>
</dbReference>
<dbReference type="InterPro" id="IPR037232">
    <property type="entry name" value="NADH_quin_OxRdtase_su_C/D-like"/>
</dbReference>
<dbReference type="PANTHER" id="PTHR10884">
    <property type="entry name" value="NADH DEHYDROGENASE UBIQUINONE IRON-SULFUR PROTEIN 3"/>
    <property type="match status" value="1"/>
</dbReference>
<dbReference type="Gene3D" id="3.30.460.80">
    <property type="entry name" value="NADH:ubiquinone oxidoreductase, 30kDa subunit"/>
    <property type="match status" value="1"/>
</dbReference>
<dbReference type="AlphaFoldDB" id="A0A6J7CZL4"/>
<dbReference type="PANTHER" id="PTHR10884:SF14">
    <property type="entry name" value="NADH DEHYDROGENASE [UBIQUINONE] IRON-SULFUR PROTEIN 3, MITOCHONDRIAL"/>
    <property type="match status" value="1"/>
</dbReference>
<sequence length="141" mass="15902">MTNQEWIKKFHAQQSRDCFDTVSFDVELTVWKPAVEALKPLFERFEFLTAVDQISAGISLVLCLQDREGCHVLLRTQCVAGTPVESLTPIFSGAAWHEREVSEMFGVEFEGGSPAKLLLNQDSPINPMLKSFLLASREDQR</sequence>
<evidence type="ECO:0000259" key="2">
    <source>
        <dbReference type="Pfam" id="PF00329"/>
    </source>
</evidence>
<dbReference type="InterPro" id="IPR001268">
    <property type="entry name" value="NADH_UbQ_OxRdtase_30kDa_su"/>
</dbReference>
<comment type="similarity">
    <text evidence="1">Belongs to the complex I 30 kDa subunit family.</text>
</comment>
<feature type="domain" description="NADH:ubiquinone oxidoreductase 30kDa subunit" evidence="2">
    <location>
        <begin position="26"/>
        <end position="136"/>
    </location>
</feature>
<dbReference type="GO" id="GO:0008137">
    <property type="term" value="F:NADH dehydrogenase (ubiquinone) activity"/>
    <property type="evidence" value="ECO:0007669"/>
    <property type="project" value="InterPro"/>
</dbReference>
<reference evidence="3" key="1">
    <citation type="submission" date="2020-05" db="EMBL/GenBank/DDBJ databases">
        <authorList>
            <person name="Chiriac C."/>
            <person name="Salcher M."/>
            <person name="Ghai R."/>
            <person name="Kavagutti S V."/>
        </authorList>
    </citation>
    <scope>NUCLEOTIDE SEQUENCE</scope>
</reference>
<proteinExistence type="inferred from homology"/>
<dbReference type="EMBL" id="CAFBLM010000010">
    <property type="protein sequence ID" value="CAB4863486.1"/>
    <property type="molecule type" value="Genomic_DNA"/>
</dbReference>
<organism evidence="3">
    <name type="scientific">freshwater metagenome</name>
    <dbReference type="NCBI Taxonomy" id="449393"/>
    <lineage>
        <taxon>unclassified sequences</taxon>
        <taxon>metagenomes</taxon>
        <taxon>ecological metagenomes</taxon>
    </lineage>
</organism>
<dbReference type="SUPFAM" id="SSF143243">
    <property type="entry name" value="Nqo5-like"/>
    <property type="match status" value="1"/>
</dbReference>